<keyword evidence="4 15" id="KW-0812">Transmembrane</keyword>
<evidence type="ECO:0000313" key="18">
    <source>
        <dbReference type="Proteomes" id="UP000823941"/>
    </source>
</evidence>
<reference evidence="17 18" key="1">
    <citation type="submission" date="2021-06" db="EMBL/GenBank/DDBJ databases">
        <title>A haploid diamondback moth (Plutella xylostella L.) genome assembly resolves 31 chromosomes and identifies a diamide resistance mutation.</title>
        <authorList>
            <person name="Ward C.M."/>
            <person name="Perry K.D."/>
            <person name="Baker G."/>
            <person name="Powis K."/>
            <person name="Heckel D.G."/>
            <person name="Baxter S.W."/>
        </authorList>
    </citation>
    <scope>NUCLEOTIDE SEQUENCE [LARGE SCALE GENOMIC DNA]</scope>
    <source>
        <strain evidence="17 18">LV</strain>
        <tissue evidence="17">Single pupa</tissue>
    </source>
</reference>
<dbReference type="SUPFAM" id="SSF50044">
    <property type="entry name" value="SH3-domain"/>
    <property type="match status" value="1"/>
</dbReference>
<evidence type="ECO:0000313" key="17">
    <source>
        <dbReference type="EMBL" id="KAG7300920.1"/>
    </source>
</evidence>
<proteinExistence type="inferred from homology"/>
<gene>
    <name evidence="17" type="ORF">JYU34_015268</name>
</gene>
<feature type="domain" description="SH3" evidence="16">
    <location>
        <begin position="286"/>
        <end position="352"/>
    </location>
</feature>
<keyword evidence="3" id="KW-0813">Transport</keyword>
<dbReference type="InterPro" id="IPR001452">
    <property type="entry name" value="SH3_domain"/>
</dbReference>
<evidence type="ECO:0000256" key="13">
    <source>
        <dbReference type="PROSITE-ProRule" id="PRU00192"/>
    </source>
</evidence>
<evidence type="ECO:0000256" key="12">
    <source>
        <dbReference type="ARBA" id="ARBA00046271"/>
    </source>
</evidence>
<dbReference type="InterPro" id="IPR036028">
    <property type="entry name" value="SH3-like_dom_sf"/>
</dbReference>
<keyword evidence="2 13" id="KW-0728">SH3 domain</keyword>
<dbReference type="Pfam" id="PF04088">
    <property type="entry name" value="Peroxin-13_N"/>
    <property type="match status" value="1"/>
</dbReference>
<evidence type="ECO:0000256" key="10">
    <source>
        <dbReference type="ARBA" id="ARBA00029693"/>
    </source>
</evidence>
<dbReference type="InterPro" id="IPR007223">
    <property type="entry name" value="Peroxin-13_N"/>
</dbReference>
<comment type="similarity">
    <text evidence="1">Belongs to the peroxin-13 family.</text>
</comment>
<evidence type="ECO:0000256" key="14">
    <source>
        <dbReference type="SAM" id="MobiDB-lite"/>
    </source>
</evidence>
<evidence type="ECO:0000256" key="2">
    <source>
        <dbReference type="ARBA" id="ARBA00022443"/>
    </source>
</evidence>
<evidence type="ECO:0000256" key="9">
    <source>
        <dbReference type="ARBA" id="ARBA00023140"/>
    </source>
</evidence>
<evidence type="ECO:0000256" key="1">
    <source>
        <dbReference type="ARBA" id="ARBA00006033"/>
    </source>
</evidence>
<comment type="caution">
    <text evidence="17">The sequence shown here is derived from an EMBL/GenBank/DDBJ whole genome shotgun (WGS) entry which is preliminary data.</text>
</comment>
<dbReference type="InterPro" id="IPR035463">
    <property type="entry name" value="Pex13"/>
</dbReference>
<evidence type="ECO:0000256" key="6">
    <source>
        <dbReference type="ARBA" id="ARBA00022989"/>
    </source>
</evidence>
<evidence type="ECO:0000256" key="8">
    <source>
        <dbReference type="ARBA" id="ARBA00023136"/>
    </source>
</evidence>
<evidence type="ECO:0000259" key="16">
    <source>
        <dbReference type="PROSITE" id="PS50002"/>
    </source>
</evidence>
<evidence type="ECO:0000256" key="15">
    <source>
        <dbReference type="SAM" id="Phobius"/>
    </source>
</evidence>
<dbReference type="PANTHER" id="PTHR19332">
    <property type="entry name" value="PEROXISOMAL MEMBRANE PROTEIN PEX13"/>
    <property type="match status" value="1"/>
</dbReference>
<keyword evidence="7" id="KW-0811">Translocation</keyword>
<dbReference type="SMART" id="SM00326">
    <property type="entry name" value="SH3"/>
    <property type="match status" value="1"/>
</dbReference>
<keyword evidence="8 15" id="KW-0472">Membrane</keyword>
<evidence type="ECO:0000256" key="4">
    <source>
        <dbReference type="ARBA" id="ARBA00022692"/>
    </source>
</evidence>
<feature type="region of interest" description="Disordered" evidence="14">
    <location>
        <begin position="1"/>
        <end position="56"/>
    </location>
</feature>
<dbReference type="PROSITE" id="PS50002">
    <property type="entry name" value="SH3"/>
    <property type="match status" value="1"/>
</dbReference>
<comment type="subcellular location">
    <subcellularLocation>
        <location evidence="12">Peroxisome membrane</location>
    </subcellularLocation>
</comment>
<dbReference type="Pfam" id="PF14604">
    <property type="entry name" value="SH3_9"/>
    <property type="match status" value="1"/>
</dbReference>
<sequence length="380" mass="40865">MSMPTKELNSDPCLSNAATSLGLDSPSFRNPIPSTSTANLPLAPPPPPPRLDSMSLQPSYGLNSGYGYGGMGGLGGSYGMGGYGMSSGYGMGGMGGYGMGGMGGYGMSGMGGMYGGYNRMGAGPMYGDAENRFIQMAEESSRPAFESIQSVVYAVGSVAMMLENTFFALSSSFRAILGVAENFGRLRSMFAQVWSTFAVFRSINWLIRKLLVLLGIRTEAEFKAWAEAVAATQSGTATPEQRARGSSWPILLFFGVITAAPYIVLRMMRGLSSTLQERLNDPKTWQSPLKAVAQFDYQAASPQEISFSTNQVIHLASQTLQGNLWNSGWLMGSTDRQTAGLVPVNYIKVIRPSVESVSIEAPKEEAPPMEDLEKYYKDEL</sequence>
<name>A0ABQ7Q721_PLUXY</name>
<accession>A0ABQ7Q721</accession>
<organism evidence="17 18">
    <name type="scientific">Plutella xylostella</name>
    <name type="common">Diamondback moth</name>
    <name type="synonym">Plutella maculipennis</name>
    <dbReference type="NCBI Taxonomy" id="51655"/>
    <lineage>
        <taxon>Eukaryota</taxon>
        <taxon>Metazoa</taxon>
        <taxon>Ecdysozoa</taxon>
        <taxon>Arthropoda</taxon>
        <taxon>Hexapoda</taxon>
        <taxon>Insecta</taxon>
        <taxon>Pterygota</taxon>
        <taxon>Neoptera</taxon>
        <taxon>Endopterygota</taxon>
        <taxon>Lepidoptera</taxon>
        <taxon>Glossata</taxon>
        <taxon>Ditrysia</taxon>
        <taxon>Yponomeutoidea</taxon>
        <taxon>Plutellidae</taxon>
        <taxon>Plutella</taxon>
    </lineage>
</organism>
<dbReference type="PANTHER" id="PTHR19332:SF1">
    <property type="entry name" value="PEROXISOMAL MEMBRANE PROTEIN PEX13"/>
    <property type="match status" value="1"/>
</dbReference>
<dbReference type="Proteomes" id="UP000823941">
    <property type="component" value="Chromosome 20"/>
</dbReference>
<keyword evidence="9" id="KW-0576">Peroxisome</keyword>
<dbReference type="Gene3D" id="2.30.30.40">
    <property type="entry name" value="SH3 Domains"/>
    <property type="match status" value="1"/>
</dbReference>
<feature type="transmembrane region" description="Helical" evidence="15">
    <location>
        <begin position="248"/>
        <end position="265"/>
    </location>
</feature>
<feature type="region of interest" description="Disordered" evidence="14">
    <location>
        <begin position="361"/>
        <end position="380"/>
    </location>
</feature>
<evidence type="ECO:0000256" key="5">
    <source>
        <dbReference type="ARBA" id="ARBA00022927"/>
    </source>
</evidence>
<dbReference type="EMBL" id="JAHIBW010000020">
    <property type="protein sequence ID" value="KAG7300920.1"/>
    <property type="molecule type" value="Genomic_DNA"/>
</dbReference>
<evidence type="ECO:0000256" key="3">
    <source>
        <dbReference type="ARBA" id="ARBA00022448"/>
    </source>
</evidence>
<keyword evidence="6 15" id="KW-1133">Transmembrane helix</keyword>
<evidence type="ECO:0000256" key="7">
    <source>
        <dbReference type="ARBA" id="ARBA00023010"/>
    </source>
</evidence>
<keyword evidence="18" id="KW-1185">Reference proteome</keyword>
<evidence type="ECO:0000256" key="11">
    <source>
        <dbReference type="ARBA" id="ARBA00034535"/>
    </source>
</evidence>
<protein>
    <recommendedName>
        <fullName evidence="11">Peroxisomal membrane protein PEX13</fullName>
    </recommendedName>
    <alternativeName>
        <fullName evidence="10">Peroxin-13</fullName>
    </alternativeName>
</protein>
<keyword evidence="5" id="KW-0653">Protein transport</keyword>